<reference evidence="4 5" key="2">
    <citation type="journal article" date="2015" name="Eukaryot. Cell">
        <title>Genetic mapping reveals that sinefungin resistance in Toxoplasma gondii is controlled by a putative amino acid transporter locus that can be used as a negative selectable marker.</title>
        <authorList>
            <person name="Behnke M.S."/>
            <person name="Khan A."/>
            <person name="Sibley L.D."/>
        </authorList>
    </citation>
    <scope>NUCLEOTIDE SEQUENCE [LARGE SCALE GENOMIC DNA]</scope>
    <source>
        <strain evidence="4 5">VAND</strain>
    </source>
</reference>
<comment type="similarity">
    <text evidence="1">Belongs to the 14-3-3 family.</text>
</comment>
<sequence>MASLPAPLSPNSGSSPPSPSTASLPFGIQLPLFDSAVSRPVSGGDAHRHTSTARIFPVLSSLAGAARNAALSPAHSEQRAAVSLGAQEADGDKWKQTLFEGNSGSPAEPRKGFLPDAHLLLAPTASTSFVPPLVSFQEKEAPQTRAAEDLAHLQAQASIAANLENWQDVIRVMKKLAQVHPNLDSTQRSLVVDAYTNLANEACAARKTLDGCSSALAALSAEPACSSEEQGAEKSAVAESEEQSLSRDGEEKQTREEAALSTLKTLGLGLVSATQLHEFTAFFEFCVNLYKQRVTDDLFALNEDVDRFVLGVLLPQAENHEATAAYQQLRGDVSRHTAALTKNAEIRRRMEERALRAYESALQSTEQDDELKVTPLHLGIVLNYGVLLKSINQGQQTNRAIELIAAAFRYSVENMYHVRNEEEYQRVLVILSLLRDNIEKWCAETGRTDVQALLGMDYRSLSSGQSLDAGSTASFA</sequence>
<feature type="compositionally biased region" description="Basic and acidic residues" evidence="2">
    <location>
        <begin position="244"/>
        <end position="256"/>
    </location>
</feature>
<protein>
    <submittedName>
        <fullName evidence="4">14-3-3 superfamily protein</fullName>
    </submittedName>
</protein>
<dbReference type="SMART" id="SM00101">
    <property type="entry name" value="14_3_3"/>
    <property type="match status" value="1"/>
</dbReference>
<dbReference type="Pfam" id="PF00244">
    <property type="entry name" value="14-3-3"/>
    <property type="match status" value="1"/>
</dbReference>
<evidence type="ECO:0000259" key="3">
    <source>
        <dbReference type="SMART" id="SM00101"/>
    </source>
</evidence>
<dbReference type="InterPro" id="IPR036815">
    <property type="entry name" value="14-3-3_dom_sf"/>
</dbReference>
<evidence type="ECO:0000313" key="5">
    <source>
        <dbReference type="Proteomes" id="UP000028840"/>
    </source>
</evidence>
<evidence type="ECO:0000256" key="2">
    <source>
        <dbReference type="SAM" id="MobiDB-lite"/>
    </source>
</evidence>
<dbReference type="EMBL" id="AEYJ02000939">
    <property type="protein sequence ID" value="KFH06015.1"/>
    <property type="molecule type" value="Genomic_DNA"/>
</dbReference>
<evidence type="ECO:0000313" key="4">
    <source>
        <dbReference type="EMBL" id="KFH06015.1"/>
    </source>
</evidence>
<comment type="caution">
    <text evidence="4">The sequence shown here is derived from an EMBL/GenBank/DDBJ whole genome shotgun (WGS) entry which is preliminary data.</text>
</comment>
<accession>A0A086Q083</accession>
<gene>
    <name evidence="4" type="ORF">TGVAND_269960</name>
</gene>
<feature type="region of interest" description="Disordered" evidence="2">
    <location>
        <begin position="230"/>
        <end position="256"/>
    </location>
</feature>
<dbReference type="PANTHER" id="PTHR18860">
    <property type="entry name" value="14-3-3 PROTEIN"/>
    <property type="match status" value="1"/>
</dbReference>
<feature type="domain" description="14-3-3" evidence="3">
    <location>
        <begin position="216"/>
        <end position="455"/>
    </location>
</feature>
<proteinExistence type="inferred from homology"/>
<name>A0A086Q083_TOXGO</name>
<evidence type="ECO:0000256" key="1">
    <source>
        <dbReference type="ARBA" id="ARBA00006141"/>
    </source>
</evidence>
<reference evidence="4 5" key="1">
    <citation type="submission" date="2014-08" db="EMBL/GenBank/DDBJ databases">
        <authorList>
            <person name="Sibley D."/>
            <person name="Venepally P."/>
            <person name="Karamycheva S."/>
            <person name="Hadjithomas M."/>
            <person name="Khan A."/>
            <person name="Brunk B."/>
            <person name="Roos D."/>
            <person name="Caler E."/>
            <person name="Lorenzi H."/>
        </authorList>
    </citation>
    <scope>NUCLEOTIDE SEQUENCE [LARGE SCALE GENOMIC DNA]</scope>
    <source>
        <strain evidence="4 5">VAND</strain>
    </source>
</reference>
<dbReference type="VEuPathDB" id="ToxoDB:TGVAND_269960"/>
<dbReference type="InterPro" id="IPR000308">
    <property type="entry name" value="14-3-3"/>
</dbReference>
<dbReference type="Gene3D" id="1.20.190.20">
    <property type="entry name" value="14-3-3 domain"/>
    <property type="match status" value="1"/>
</dbReference>
<dbReference type="InterPro" id="IPR023410">
    <property type="entry name" value="14-3-3_domain"/>
</dbReference>
<dbReference type="OrthoDB" id="330635at2759"/>
<feature type="region of interest" description="Disordered" evidence="2">
    <location>
        <begin position="1"/>
        <end position="23"/>
    </location>
</feature>
<dbReference type="SUPFAM" id="SSF48445">
    <property type="entry name" value="14-3-3 protein"/>
    <property type="match status" value="1"/>
</dbReference>
<organism evidence="4 5">
    <name type="scientific">Toxoplasma gondii VAND</name>
    <dbReference type="NCBI Taxonomy" id="933077"/>
    <lineage>
        <taxon>Eukaryota</taxon>
        <taxon>Sar</taxon>
        <taxon>Alveolata</taxon>
        <taxon>Apicomplexa</taxon>
        <taxon>Conoidasida</taxon>
        <taxon>Coccidia</taxon>
        <taxon>Eucoccidiorida</taxon>
        <taxon>Eimeriorina</taxon>
        <taxon>Sarcocystidae</taxon>
        <taxon>Toxoplasma</taxon>
    </lineage>
</organism>
<dbReference type="Proteomes" id="UP000028840">
    <property type="component" value="Unassembled WGS sequence"/>
</dbReference>
<dbReference type="AlphaFoldDB" id="A0A086Q083"/>